<feature type="signal peptide" evidence="3">
    <location>
        <begin position="1"/>
        <end position="19"/>
    </location>
</feature>
<dbReference type="InterPro" id="IPR024930">
    <property type="entry name" value="Skp_dom_sf"/>
</dbReference>
<dbReference type="PANTHER" id="PTHR35089">
    <property type="entry name" value="CHAPERONE PROTEIN SKP"/>
    <property type="match status" value="1"/>
</dbReference>
<name>A0A934RHC7_9BACT</name>
<comment type="caution">
    <text evidence="4">The sequence shown here is derived from an EMBL/GenBank/DDBJ whole genome shotgun (WGS) entry which is preliminary data.</text>
</comment>
<feature type="chain" id="PRO_5036886561" evidence="3">
    <location>
        <begin position="20"/>
        <end position="192"/>
    </location>
</feature>
<accession>A0A934RHC7</accession>
<reference evidence="4" key="1">
    <citation type="submission" date="2021-01" db="EMBL/GenBank/DDBJ databases">
        <title>Modified the classification status of verrucomicrobia.</title>
        <authorList>
            <person name="Feng X."/>
        </authorList>
    </citation>
    <scope>NUCLEOTIDE SEQUENCE</scope>
    <source>
        <strain evidence="4">KCTC 22201</strain>
    </source>
</reference>
<evidence type="ECO:0000256" key="1">
    <source>
        <dbReference type="ARBA" id="ARBA00009091"/>
    </source>
</evidence>
<organism evidence="4 5">
    <name type="scientific">Haloferula rosea</name>
    <dbReference type="NCBI Taxonomy" id="490093"/>
    <lineage>
        <taxon>Bacteria</taxon>
        <taxon>Pseudomonadati</taxon>
        <taxon>Verrucomicrobiota</taxon>
        <taxon>Verrucomicrobiia</taxon>
        <taxon>Verrucomicrobiales</taxon>
        <taxon>Verrucomicrobiaceae</taxon>
        <taxon>Haloferula</taxon>
    </lineage>
</organism>
<dbReference type="GO" id="GO:0050821">
    <property type="term" value="P:protein stabilization"/>
    <property type="evidence" value="ECO:0007669"/>
    <property type="project" value="TreeGrafter"/>
</dbReference>
<protein>
    <submittedName>
        <fullName evidence="4">OmpH family outer membrane protein</fullName>
    </submittedName>
</protein>
<gene>
    <name evidence="4" type="ORF">JIN81_16045</name>
</gene>
<dbReference type="Proteomes" id="UP000658278">
    <property type="component" value="Unassembled WGS sequence"/>
</dbReference>
<keyword evidence="5" id="KW-1185">Reference proteome</keyword>
<sequence length="192" mass="21703">MIRAALLILCLLATSAAVAAPKIASIRVGDVYRELDKTKEMNADITAKRQALLRDPRLAAYREAFGDLEALQKGLIKVADHDRATRQRLMQKFNLKRQEALTLKREFEEFQRKETKKIDREMVSRMEAILTEIRQKADTLGQKNGYDWVIDVSGKTNTGLPFVLYSKPSDDITNDVLSAMGQTIAETSDEDN</sequence>
<comment type="similarity">
    <text evidence="1">Belongs to the Skp family.</text>
</comment>
<proteinExistence type="inferred from homology"/>
<evidence type="ECO:0000313" key="4">
    <source>
        <dbReference type="EMBL" id="MBK1828546.1"/>
    </source>
</evidence>
<dbReference type="AlphaFoldDB" id="A0A934RHC7"/>
<dbReference type="SUPFAM" id="SSF111384">
    <property type="entry name" value="OmpH-like"/>
    <property type="match status" value="1"/>
</dbReference>
<keyword evidence="2 3" id="KW-0732">Signal</keyword>
<dbReference type="Pfam" id="PF03938">
    <property type="entry name" value="OmpH"/>
    <property type="match status" value="1"/>
</dbReference>
<evidence type="ECO:0000313" key="5">
    <source>
        <dbReference type="Proteomes" id="UP000658278"/>
    </source>
</evidence>
<dbReference type="SMART" id="SM00935">
    <property type="entry name" value="OmpH"/>
    <property type="match status" value="1"/>
</dbReference>
<dbReference type="InterPro" id="IPR005632">
    <property type="entry name" value="Chaperone_Skp"/>
</dbReference>
<evidence type="ECO:0000256" key="2">
    <source>
        <dbReference type="ARBA" id="ARBA00022729"/>
    </source>
</evidence>
<dbReference type="RefSeq" id="WP_200282216.1">
    <property type="nucleotide sequence ID" value="NZ_JAENII010000014.1"/>
</dbReference>
<evidence type="ECO:0000256" key="3">
    <source>
        <dbReference type="SAM" id="SignalP"/>
    </source>
</evidence>
<dbReference type="GO" id="GO:0051082">
    <property type="term" value="F:unfolded protein binding"/>
    <property type="evidence" value="ECO:0007669"/>
    <property type="project" value="InterPro"/>
</dbReference>
<dbReference type="EMBL" id="JAENII010000014">
    <property type="protein sequence ID" value="MBK1828546.1"/>
    <property type="molecule type" value="Genomic_DNA"/>
</dbReference>
<dbReference type="PANTHER" id="PTHR35089:SF1">
    <property type="entry name" value="CHAPERONE PROTEIN SKP"/>
    <property type="match status" value="1"/>
</dbReference>
<dbReference type="GO" id="GO:0005829">
    <property type="term" value="C:cytosol"/>
    <property type="evidence" value="ECO:0007669"/>
    <property type="project" value="TreeGrafter"/>
</dbReference>
<dbReference type="Gene3D" id="3.30.910.20">
    <property type="entry name" value="Skp domain"/>
    <property type="match status" value="1"/>
</dbReference>